<dbReference type="STRING" id="1408163.A0A0F4YL79"/>
<feature type="compositionally biased region" description="Acidic residues" evidence="1">
    <location>
        <begin position="167"/>
        <end position="177"/>
    </location>
</feature>
<dbReference type="GeneID" id="25319962"/>
<organism evidence="3 4">
    <name type="scientific">Rasamsonia emersonii (strain ATCC 16479 / CBS 393.64 / IMI 116815)</name>
    <dbReference type="NCBI Taxonomy" id="1408163"/>
    <lineage>
        <taxon>Eukaryota</taxon>
        <taxon>Fungi</taxon>
        <taxon>Dikarya</taxon>
        <taxon>Ascomycota</taxon>
        <taxon>Pezizomycotina</taxon>
        <taxon>Eurotiomycetes</taxon>
        <taxon>Eurotiomycetidae</taxon>
        <taxon>Eurotiales</taxon>
        <taxon>Trichocomaceae</taxon>
        <taxon>Rasamsonia</taxon>
    </lineage>
</organism>
<dbReference type="EMBL" id="LASV01000465">
    <property type="protein sequence ID" value="KKA18348.1"/>
    <property type="molecule type" value="Genomic_DNA"/>
</dbReference>
<accession>A0A0F4YL79</accession>
<dbReference type="PROSITE" id="PS50006">
    <property type="entry name" value="FHA_DOMAIN"/>
    <property type="match status" value="1"/>
</dbReference>
<proteinExistence type="predicted"/>
<name>A0A0F4YL79_RASE3</name>
<reference evidence="3 4" key="1">
    <citation type="submission" date="2015-04" db="EMBL/GenBank/DDBJ databases">
        <authorList>
            <person name="Heijne W.H."/>
            <person name="Fedorova N.D."/>
            <person name="Nierman W.C."/>
            <person name="Vollebregt A.W."/>
            <person name="Zhao Z."/>
            <person name="Wu L."/>
            <person name="Kumar M."/>
            <person name="Stam H."/>
            <person name="van den Berg M.A."/>
            <person name="Pel H.J."/>
        </authorList>
    </citation>
    <scope>NUCLEOTIDE SEQUENCE [LARGE SCALE GENOMIC DNA]</scope>
    <source>
        <strain evidence="3 4">CBS 393.64</strain>
    </source>
</reference>
<keyword evidence="4" id="KW-1185">Reference proteome</keyword>
<dbReference type="RefSeq" id="XP_013324960.1">
    <property type="nucleotide sequence ID" value="XM_013469506.1"/>
</dbReference>
<feature type="region of interest" description="Disordered" evidence="1">
    <location>
        <begin position="119"/>
        <end position="315"/>
    </location>
</feature>
<dbReference type="InterPro" id="IPR000253">
    <property type="entry name" value="FHA_dom"/>
</dbReference>
<protein>
    <submittedName>
        <fullName evidence="3">FHA domain protein</fullName>
    </submittedName>
</protein>
<evidence type="ECO:0000313" key="4">
    <source>
        <dbReference type="Proteomes" id="UP000053958"/>
    </source>
</evidence>
<evidence type="ECO:0000313" key="3">
    <source>
        <dbReference type="EMBL" id="KKA18348.1"/>
    </source>
</evidence>
<dbReference type="Proteomes" id="UP000053958">
    <property type="component" value="Unassembled WGS sequence"/>
</dbReference>
<dbReference type="AlphaFoldDB" id="A0A0F4YL79"/>
<feature type="non-terminal residue" evidence="3">
    <location>
        <position position="315"/>
    </location>
</feature>
<feature type="compositionally biased region" description="Acidic residues" evidence="1">
    <location>
        <begin position="277"/>
        <end position="295"/>
    </location>
</feature>
<sequence length="315" mass="34010">MAGKHVVVTLHPVYSPDTLPFRSLTFSSDNDTVTIGRSSKSQSKNLVPQHNNGWFESRVMSRNHALLGVSLQKERPSAPSQFVVSVSGSVTGKPLPAVAFLYGSPFFDLLLTFSSSDQEKVHPDSETGKPTTNSFSVPDDDDEVVEVSPDSLSAEMPSEHHVVIPDSDSESESDSSNEVELSSPVTSPETKHSDASEARNVQTAVKGSKHETDDANPCEGSLQSPILLDRDEPPLKSGGHRARPAGMPPQRVLGQPFGHTPPGAYPSFQEDDHVEIPDNDQDSADDSDQSSDDDWNSNREDLSDEEGSDSNMSAK</sequence>
<comment type="caution">
    <text evidence="3">The sequence shown here is derived from an EMBL/GenBank/DDBJ whole genome shotgun (WGS) entry which is preliminary data.</text>
</comment>
<evidence type="ECO:0000256" key="1">
    <source>
        <dbReference type="SAM" id="MobiDB-lite"/>
    </source>
</evidence>
<dbReference type="OrthoDB" id="4096268at2759"/>
<evidence type="ECO:0000259" key="2">
    <source>
        <dbReference type="PROSITE" id="PS50006"/>
    </source>
</evidence>
<gene>
    <name evidence="3" type="ORF">T310_7696</name>
</gene>
<feature type="domain" description="FHA" evidence="2">
    <location>
        <begin position="33"/>
        <end position="67"/>
    </location>
</feature>